<accession>A0A9P4T5J5</accession>
<evidence type="ECO:0000313" key="1">
    <source>
        <dbReference type="EMBL" id="KAF2995804.1"/>
    </source>
</evidence>
<dbReference type="EMBL" id="SWKU01000030">
    <property type="protein sequence ID" value="KAF2995804.1"/>
    <property type="molecule type" value="Genomic_DNA"/>
</dbReference>
<dbReference type="Proteomes" id="UP000801428">
    <property type="component" value="Unassembled WGS sequence"/>
</dbReference>
<dbReference type="InterPro" id="IPR053204">
    <property type="entry name" value="Oxopyrrolidines_Biosynth-assoc"/>
</dbReference>
<dbReference type="Pfam" id="PF12311">
    <property type="entry name" value="DUF3632"/>
    <property type="match status" value="1"/>
</dbReference>
<keyword evidence="2" id="KW-1185">Reference proteome</keyword>
<gene>
    <name evidence="1" type="ORF">E8E13_000632</name>
</gene>
<dbReference type="OrthoDB" id="3350591at2759"/>
<proteinExistence type="predicted"/>
<comment type="caution">
    <text evidence="1">The sequence shown here is derived from an EMBL/GenBank/DDBJ whole genome shotgun (WGS) entry which is preliminary data.</text>
</comment>
<dbReference type="PANTHER" id="PTHR38797:SF4">
    <property type="entry name" value="NUCLEAR PORE COMPLEX PROTEIN NUP85"/>
    <property type="match status" value="1"/>
</dbReference>
<protein>
    <submittedName>
        <fullName evidence="1">Uncharacterized protein</fullName>
    </submittedName>
</protein>
<dbReference type="AlphaFoldDB" id="A0A9P4T5J5"/>
<name>A0A9P4T5J5_CURKU</name>
<organism evidence="1 2">
    <name type="scientific">Curvularia kusanoi</name>
    <name type="common">Cochliobolus kusanoi</name>
    <dbReference type="NCBI Taxonomy" id="90978"/>
    <lineage>
        <taxon>Eukaryota</taxon>
        <taxon>Fungi</taxon>
        <taxon>Dikarya</taxon>
        <taxon>Ascomycota</taxon>
        <taxon>Pezizomycotina</taxon>
        <taxon>Dothideomycetes</taxon>
        <taxon>Pleosporomycetidae</taxon>
        <taxon>Pleosporales</taxon>
        <taxon>Pleosporineae</taxon>
        <taxon>Pleosporaceae</taxon>
        <taxon>Curvularia</taxon>
    </lineage>
</organism>
<sequence length="290" mass="32036">MAAAEWAESQRSGWLCQLYGTGSEDGTRSLPPDCIQSRLLSVLESLLSFAITPSEAAAQTTSLILTQKDVHTPWSNHIGLYYGAAHDFEDGRVLNILVDYLAELASLPDAINEGPEAKTTSTSFGDKHIEPGQPIVFETGKLWSDLPEFSWHLTESLQGPEQYLKYHGGRKEPLGAMQAWKNLNTYLALRAIHPKAQSIPAMAGGARLGVRTLAMATEQSSDSRLGRNSGLHAPAAAQWLRIAGREIEQLCKEETELWPMGKLWEEKGGLKVCDGKRLAFWRDRLTQMGY</sequence>
<dbReference type="PANTHER" id="PTHR38797">
    <property type="entry name" value="NUCLEAR PORE COMPLEX PROTEIN NUP85-RELATED"/>
    <property type="match status" value="1"/>
</dbReference>
<dbReference type="InterPro" id="IPR022085">
    <property type="entry name" value="OpdG"/>
</dbReference>
<evidence type="ECO:0000313" key="2">
    <source>
        <dbReference type="Proteomes" id="UP000801428"/>
    </source>
</evidence>
<reference evidence="1" key="1">
    <citation type="submission" date="2019-04" db="EMBL/GenBank/DDBJ databases">
        <title>Sequencing of skin fungus with MAO and IRED activity.</title>
        <authorList>
            <person name="Marsaioli A.J."/>
            <person name="Bonatto J.M.C."/>
            <person name="Reis Junior O."/>
        </authorList>
    </citation>
    <scope>NUCLEOTIDE SEQUENCE</scope>
    <source>
        <strain evidence="1">30M1</strain>
    </source>
</reference>